<proteinExistence type="inferred from homology"/>
<dbReference type="Pfam" id="PF07963">
    <property type="entry name" value="N_methyl"/>
    <property type="match status" value="1"/>
</dbReference>
<evidence type="ECO:0000313" key="7">
    <source>
        <dbReference type="Proteomes" id="UP000549250"/>
    </source>
</evidence>
<protein>
    <recommendedName>
        <fullName evidence="3">Pilin</fullName>
    </recommendedName>
</protein>
<dbReference type="AlphaFoldDB" id="A0A839T6H0"/>
<dbReference type="RefSeq" id="WP_183167513.1">
    <property type="nucleotide sequence ID" value="NZ_JACHXI010000018.1"/>
</dbReference>
<name>A0A839T6H0_AZOMA</name>
<dbReference type="Proteomes" id="UP000549250">
    <property type="component" value="Unassembled WGS sequence"/>
</dbReference>
<keyword evidence="5" id="KW-1133">Transmembrane helix</keyword>
<evidence type="ECO:0000256" key="3">
    <source>
        <dbReference type="ARBA" id="ARBA00029638"/>
    </source>
</evidence>
<reference evidence="6 7" key="1">
    <citation type="submission" date="2020-08" db="EMBL/GenBank/DDBJ databases">
        <title>Genomic Encyclopedia of Type Strains, Phase III (KMG-III): the genomes of soil and plant-associated and newly described type strains.</title>
        <authorList>
            <person name="Whitman W."/>
        </authorList>
    </citation>
    <scope>NUCLEOTIDE SEQUENCE [LARGE SCALE GENOMIC DNA]</scope>
    <source>
        <strain evidence="6 7">CECT 4462</strain>
    </source>
</reference>
<evidence type="ECO:0000256" key="5">
    <source>
        <dbReference type="SAM" id="Phobius"/>
    </source>
</evidence>
<dbReference type="PANTHER" id="PTHR30093:SF34">
    <property type="entry name" value="PREPILIN PEPTIDASE-DEPENDENT PROTEIN D"/>
    <property type="match status" value="1"/>
</dbReference>
<keyword evidence="4" id="KW-0281">Fimbrium</keyword>
<evidence type="ECO:0000256" key="2">
    <source>
        <dbReference type="ARBA" id="ARBA00022481"/>
    </source>
</evidence>
<dbReference type="SUPFAM" id="SSF54523">
    <property type="entry name" value="Pili subunits"/>
    <property type="match status" value="1"/>
</dbReference>
<sequence>MNSKQQGFTLIELMIVVAIIGILAAVALPAYQDYTRKAKMTEVILAASSCRTTITEKYQTATTGNGPGAGNWGCEFAGTTDGTTGTKYVSEIGTTLNGKVRVGIRTNSGVIGDPLTTASADSVGYIYLEPMNGGTSATAMTVANDLGKAVNSWRCGTPDATVKKYLPGSCSDAGITNAGDFLTGPPEAL</sequence>
<comment type="similarity">
    <text evidence="1 4">Belongs to the N-Me-Phe pilin family.</text>
</comment>
<dbReference type="PROSITE" id="PS00409">
    <property type="entry name" value="PROKAR_NTER_METHYL"/>
    <property type="match status" value="1"/>
</dbReference>
<dbReference type="InterPro" id="IPR045584">
    <property type="entry name" value="Pilin-like"/>
</dbReference>
<evidence type="ECO:0000256" key="4">
    <source>
        <dbReference type="RuleBase" id="RU000389"/>
    </source>
</evidence>
<evidence type="ECO:0000256" key="1">
    <source>
        <dbReference type="ARBA" id="ARBA00005233"/>
    </source>
</evidence>
<comment type="caution">
    <text evidence="6">The sequence shown here is derived from an EMBL/GenBank/DDBJ whole genome shotgun (WGS) entry which is preliminary data.</text>
</comment>
<organism evidence="6 7">
    <name type="scientific">Azomonas macrocytogenes</name>
    <name type="common">Azotobacter macrocytogenes</name>
    <dbReference type="NCBI Taxonomy" id="69962"/>
    <lineage>
        <taxon>Bacteria</taxon>
        <taxon>Pseudomonadati</taxon>
        <taxon>Pseudomonadota</taxon>
        <taxon>Gammaproteobacteria</taxon>
        <taxon>Pseudomonadales</taxon>
        <taxon>Pseudomonadaceae</taxon>
        <taxon>Azomonas</taxon>
    </lineage>
</organism>
<keyword evidence="5" id="KW-0812">Transmembrane</keyword>
<keyword evidence="7" id="KW-1185">Reference proteome</keyword>
<dbReference type="EMBL" id="JACHXI010000018">
    <property type="protein sequence ID" value="MBB3104669.1"/>
    <property type="molecule type" value="Genomic_DNA"/>
</dbReference>
<evidence type="ECO:0000313" key="6">
    <source>
        <dbReference type="EMBL" id="MBB3104669.1"/>
    </source>
</evidence>
<feature type="transmembrane region" description="Helical" evidence="5">
    <location>
        <begin position="6"/>
        <end position="31"/>
    </location>
</feature>
<dbReference type="GO" id="GO:0007155">
    <property type="term" value="P:cell adhesion"/>
    <property type="evidence" value="ECO:0007669"/>
    <property type="project" value="InterPro"/>
</dbReference>
<dbReference type="NCBIfam" id="TIGR02532">
    <property type="entry name" value="IV_pilin_GFxxxE"/>
    <property type="match status" value="1"/>
</dbReference>
<dbReference type="Pfam" id="PF00114">
    <property type="entry name" value="Pilin"/>
    <property type="match status" value="1"/>
</dbReference>
<gene>
    <name evidence="6" type="ORF">FHR87_003094</name>
</gene>
<keyword evidence="2" id="KW-0488">Methylation</keyword>
<dbReference type="InterPro" id="IPR012902">
    <property type="entry name" value="N_methyl_site"/>
</dbReference>
<dbReference type="GO" id="GO:0009289">
    <property type="term" value="C:pilus"/>
    <property type="evidence" value="ECO:0007669"/>
    <property type="project" value="InterPro"/>
</dbReference>
<dbReference type="Gene3D" id="3.30.700.10">
    <property type="entry name" value="Glycoprotein, Type 4 Pilin"/>
    <property type="match status" value="1"/>
</dbReference>
<dbReference type="PANTHER" id="PTHR30093">
    <property type="entry name" value="GENERAL SECRETION PATHWAY PROTEIN G"/>
    <property type="match status" value="1"/>
</dbReference>
<dbReference type="InterPro" id="IPR001082">
    <property type="entry name" value="Pilin"/>
</dbReference>
<accession>A0A839T6H0</accession>
<keyword evidence="5" id="KW-0472">Membrane</keyword>